<proteinExistence type="predicted"/>
<dbReference type="KEGG" id="bcen:DM39_6664"/>
<dbReference type="AlphaFoldDB" id="A0AAN0VKA2"/>
<dbReference type="EMBL" id="CP007782">
    <property type="protein sequence ID" value="AIO30676.1"/>
    <property type="molecule type" value="Genomic_DNA"/>
</dbReference>
<evidence type="ECO:0000313" key="1">
    <source>
        <dbReference type="EMBL" id="AIO30676.1"/>
    </source>
</evidence>
<dbReference type="Proteomes" id="UP000029413">
    <property type="component" value="Chromosome 3"/>
</dbReference>
<reference evidence="1 2" key="1">
    <citation type="submission" date="2014-05" db="EMBL/GenBank/DDBJ databases">
        <authorList>
            <person name="Bishop-Lilly K.A."/>
            <person name="Broomall S.M."/>
            <person name="Chain P.S."/>
            <person name="Chertkov O."/>
            <person name="Coyne S.R."/>
            <person name="Daligault H.E."/>
            <person name="Davenport K.W."/>
            <person name="Erkkila T."/>
            <person name="Frey K.G."/>
            <person name="Gibbons H.S."/>
            <person name="Gu W."/>
            <person name="Jaissle J."/>
            <person name="Johnson S.L."/>
            <person name="Koroleva G.I."/>
            <person name="Ladner J.T."/>
            <person name="Lo C.-C."/>
            <person name="Minogue T.D."/>
            <person name="Munk C."/>
            <person name="Palacios G.F."/>
            <person name="Redden C.L."/>
            <person name="Rosenzweig C.N."/>
            <person name="Scholz M.B."/>
            <person name="Teshima H."/>
            <person name="Xu Y."/>
        </authorList>
    </citation>
    <scope>NUCLEOTIDE SEQUENCE [LARGE SCALE GENOMIC DNA]</scope>
    <source>
        <strain evidence="1 2">DDS 22E-1</strain>
    </source>
</reference>
<accession>A0AAN0VKA2</accession>
<name>A0AAN0VKA2_9BURK</name>
<organism evidence="1 2">
    <name type="scientific">Burkholderia cenocepacia</name>
    <dbReference type="NCBI Taxonomy" id="95486"/>
    <lineage>
        <taxon>Bacteria</taxon>
        <taxon>Pseudomonadati</taxon>
        <taxon>Pseudomonadota</taxon>
        <taxon>Betaproteobacteria</taxon>
        <taxon>Burkholderiales</taxon>
        <taxon>Burkholderiaceae</taxon>
        <taxon>Burkholderia</taxon>
        <taxon>Burkholderia cepacia complex</taxon>
    </lineage>
</organism>
<gene>
    <name evidence="1" type="ORF">DM39_6664</name>
</gene>
<keyword evidence="2" id="KW-1185">Reference proteome</keyword>
<sequence>MRTGSVQAGDTVRYPYRIGLRGRAAVACRHAPPDDVAVAAAPPPFASAYAAHPVVGVRNGKAPRNAWQNRRYRFLSDVGEKNEDIPDVACGTDSGTSVCPA</sequence>
<protein>
    <submittedName>
        <fullName evidence="1">Uncharacterized protein</fullName>
    </submittedName>
</protein>
<evidence type="ECO:0000313" key="2">
    <source>
        <dbReference type="Proteomes" id="UP000029413"/>
    </source>
</evidence>